<organism evidence="4 5">
    <name type="scientific">Sanguibacteroides justesenii</name>
    <dbReference type="NCBI Taxonomy" id="1547597"/>
    <lineage>
        <taxon>Bacteria</taxon>
        <taxon>Pseudomonadati</taxon>
        <taxon>Bacteroidota</taxon>
        <taxon>Bacteroidia</taxon>
        <taxon>Bacteroidales</taxon>
        <taxon>Porphyromonadaceae</taxon>
        <taxon>Sanguibacteroides</taxon>
    </lineage>
</organism>
<dbReference type="Proteomes" id="UP000031980">
    <property type="component" value="Unassembled WGS sequence"/>
</dbReference>
<dbReference type="GO" id="GO:0050821">
    <property type="term" value="P:protein stabilization"/>
    <property type="evidence" value="ECO:0007669"/>
    <property type="project" value="TreeGrafter"/>
</dbReference>
<dbReference type="SMART" id="SM00935">
    <property type="entry name" value="OmpH"/>
    <property type="match status" value="1"/>
</dbReference>
<keyword evidence="3" id="KW-0472">Membrane</keyword>
<dbReference type="PANTHER" id="PTHR35089:SF1">
    <property type="entry name" value="CHAPERONE PROTEIN SKP"/>
    <property type="match status" value="1"/>
</dbReference>
<dbReference type="Pfam" id="PF03938">
    <property type="entry name" value="OmpH"/>
    <property type="match status" value="1"/>
</dbReference>
<evidence type="ECO:0000256" key="2">
    <source>
        <dbReference type="ARBA" id="ARBA00022729"/>
    </source>
</evidence>
<evidence type="ECO:0000256" key="3">
    <source>
        <dbReference type="SAM" id="Phobius"/>
    </source>
</evidence>
<keyword evidence="5" id="KW-1185">Reference proteome</keyword>
<keyword evidence="3" id="KW-0812">Transmembrane</keyword>
<dbReference type="InterPro" id="IPR024930">
    <property type="entry name" value="Skp_dom_sf"/>
</dbReference>
<dbReference type="Gene3D" id="3.30.910.20">
    <property type="entry name" value="Skp domain"/>
    <property type="match status" value="1"/>
</dbReference>
<dbReference type="InterPro" id="IPR005632">
    <property type="entry name" value="Chaperone_Skp"/>
</dbReference>
<evidence type="ECO:0000313" key="4">
    <source>
        <dbReference type="EMBL" id="KIO46575.1"/>
    </source>
</evidence>
<dbReference type="AlphaFoldDB" id="A0A0C3R883"/>
<dbReference type="GO" id="GO:0051082">
    <property type="term" value="F:unfolded protein binding"/>
    <property type="evidence" value="ECO:0007669"/>
    <property type="project" value="InterPro"/>
</dbReference>
<proteinExistence type="inferred from homology"/>
<dbReference type="PANTHER" id="PTHR35089">
    <property type="entry name" value="CHAPERONE PROTEIN SKP"/>
    <property type="match status" value="1"/>
</dbReference>
<accession>A0A0C3R883</accession>
<keyword evidence="2" id="KW-0732">Signal</keyword>
<evidence type="ECO:0000313" key="5">
    <source>
        <dbReference type="Proteomes" id="UP000031980"/>
    </source>
</evidence>
<dbReference type="EMBL" id="JPIU01000025">
    <property type="protein sequence ID" value="KIO46575.1"/>
    <property type="molecule type" value="Genomic_DNA"/>
</dbReference>
<comment type="caution">
    <text evidence="4">The sequence shown here is derived from an EMBL/GenBank/DDBJ whole genome shotgun (WGS) entry which is preliminary data.</text>
</comment>
<dbReference type="OrthoDB" id="1493259at2"/>
<dbReference type="SUPFAM" id="SSF111384">
    <property type="entry name" value="OmpH-like"/>
    <property type="match status" value="1"/>
</dbReference>
<sequence length="197" mass="22872">MKNFSIGLNVLLLVAVVVLYILHFAGSNKAGNESEGVKVVNPEAKIVYINMDTLLSNYTQSRELNEAFLKKIEKYKTDMNVKMKSLVKRQDEYQRKLENNGFVTRESANQEYYDIVLESQNMERLKQETQESILREQNEINKKLYDVIIAFLKEYNKEKGYNLILSTTLGGTVFYAEDGFDITQDILKQLNAQYKKK</sequence>
<name>A0A0C3R883_9PORP</name>
<feature type="transmembrane region" description="Helical" evidence="3">
    <location>
        <begin position="6"/>
        <end position="25"/>
    </location>
</feature>
<gene>
    <name evidence="4" type="ORF">BA92_01500</name>
</gene>
<keyword evidence="3" id="KW-1133">Transmembrane helix</keyword>
<dbReference type="RefSeq" id="WP_041504759.1">
    <property type="nucleotide sequence ID" value="NZ_JPIU01000025.1"/>
</dbReference>
<comment type="similarity">
    <text evidence="1">Belongs to the Skp family.</text>
</comment>
<evidence type="ECO:0000256" key="1">
    <source>
        <dbReference type="ARBA" id="ARBA00009091"/>
    </source>
</evidence>
<reference evidence="4 5" key="1">
    <citation type="submission" date="2014-07" db="EMBL/GenBank/DDBJ databases">
        <title>Porphyromonadaceae bacterium OUH 308042 = ATCC BAA-2681 = DSM 28342 draft genome.</title>
        <authorList>
            <person name="Sydenham T.V."/>
            <person name="Hasman H."/>
            <person name="Justensen U.S."/>
        </authorList>
    </citation>
    <scope>NUCLEOTIDE SEQUENCE [LARGE SCALE GENOMIC DNA]</scope>
    <source>
        <strain evidence="4 5">OUH 308042</strain>
    </source>
</reference>
<dbReference type="GO" id="GO:0005829">
    <property type="term" value="C:cytosol"/>
    <property type="evidence" value="ECO:0007669"/>
    <property type="project" value="TreeGrafter"/>
</dbReference>
<protein>
    <submittedName>
        <fullName evidence="4">Molecular chaperone Skp</fullName>
    </submittedName>
</protein>